<dbReference type="EC" id="3.6.1.-" evidence="11"/>
<keyword evidence="3 11" id="KW-0547">Nucleotide-binding</keyword>
<evidence type="ECO:0000256" key="11">
    <source>
        <dbReference type="HAMAP-Rule" id="MF_00848"/>
    </source>
</evidence>
<dbReference type="GO" id="GO:0003677">
    <property type="term" value="F:DNA binding"/>
    <property type="evidence" value="ECO:0007669"/>
    <property type="project" value="UniProtKB-UniRule"/>
</dbReference>
<dbReference type="GO" id="GO:0016887">
    <property type="term" value="F:ATP hydrolysis activity"/>
    <property type="evidence" value="ECO:0007669"/>
    <property type="project" value="UniProtKB-UniRule"/>
</dbReference>
<feature type="domain" description="ABC transporter" evidence="12">
    <location>
        <begin position="4"/>
        <end position="248"/>
    </location>
</feature>
<dbReference type="GO" id="GO:0005737">
    <property type="term" value="C:cytoplasm"/>
    <property type="evidence" value="ECO:0007669"/>
    <property type="project" value="UniProtKB-SubCell"/>
</dbReference>
<dbReference type="EMBL" id="CP026604">
    <property type="protein sequence ID" value="AWB67620.1"/>
    <property type="molecule type" value="Genomic_DNA"/>
</dbReference>
<dbReference type="InterPro" id="IPR032524">
    <property type="entry name" value="ABC_tran_C"/>
</dbReference>
<gene>
    <name evidence="11" type="primary">uup</name>
    <name evidence="13" type="ORF">C2869_14760</name>
</gene>
<evidence type="ECO:0000259" key="12">
    <source>
        <dbReference type="PROSITE" id="PS50893"/>
    </source>
</evidence>
<dbReference type="CDD" id="cd03221">
    <property type="entry name" value="ABCF_EF-3"/>
    <property type="match status" value="2"/>
</dbReference>
<evidence type="ECO:0000256" key="8">
    <source>
        <dbReference type="ARBA" id="ARBA00023204"/>
    </source>
</evidence>
<dbReference type="HAMAP" id="MF_00848">
    <property type="entry name" value="Uup"/>
    <property type="match status" value="1"/>
</dbReference>
<dbReference type="PANTHER" id="PTHR42855:SF1">
    <property type="entry name" value="ABC TRANSPORTER DOMAIN-CONTAINING PROTEIN"/>
    <property type="match status" value="1"/>
</dbReference>
<dbReference type="InterPro" id="IPR037118">
    <property type="entry name" value="Val-tRNA_synth_C_sf"/>
</dbReference>
<keyword evidence="14" id="KW-1185">Reference proteome</keyword>
<dbReference type="PROSITE" id="PS50893">
    <property type="entry name" value="ABC_TRANSPORTER_2"/>
    <property type="match status" value="2"/>
</dbReference>
<dbReference type="OrthoDB" id="9808609at2"/>
<evidence type="ECO:0000256" key="5">
    <source>
        <dbReference type="ARBA" id="ARBA00022801"/>
    </source>
</evidence>
<dbReference type="SMART" id="SM00382">
    <property type="entry name" value="AAA"/>
    <property type="match status" value="2"/>
</dbReference>
<dbReference type="AlphaFoldDB" id="A0A2S0VU50"/>
<proteinExistence type="inferred from homology"/>
<keyword evidence="2 11" id="KW-0677">Repeat</keyword>
<keyword evidence="4 11" id="KW-0227">DNA damage</keyword>
<dbReference type="Proteomes" id="UP000244441">
    <property type="component" value="Chromosome"/>
</dbReference>
<dbReference type="Gene3D" id="1.10.287.380">
    <property type="entry name" value="Valyl-tRNA synthetase, C-terminal domain"/>
    <property type="match status" value="1"/>
</dbReference>
<dbReference type="InterPro" id="IPR043686">
    <property type="entry name" value="Uup"/>
</dbReference>
<dbReference type="InterPro" id="IPR051309">
    <property type="entry name" value="ABCF_ATPase"/>
</dbReference>
<dbReference type="FunFam" id="3.40.50.300:FF:000309">
    <property type="entry name" value="ABC transporter ATP-binding protein"/>
    <property type="match status" value="1"/>
</dbReference>
<dbReference type="PANTHER" id="PTHR42855">
    <property type="entry name" value="ABC TRANSPORTER ATP-BINDING SUBUNIT"/>
    <property type="match status" value="1"/>
</dbReference>
<keyword evidence="8 11" id="KW-0234">DNA repair</keyword>
<dbReference type="NCBIfam" id="NF008358">
    <property type="entry name" value="PRK11147.1"/>
    <property type="match status" value="1"/>
</dbReference>
<evidence type="ECO:0000256" key="2">
    <source>
        <dbReference type="ARBA" id="ARBA00022737"/>
    </source>
</evidence>
<feature type="binding site" evidence="11">
    <location>
        <begin position="347"/>
        <end position="354"/>
    </location>
    <ligand>
        <name>ATP</name>
        <dbReference type="ChEBI" id="CHEBI:30616"/>
        <label>2</label>
    </ligand>
</feature>
<sequence>MNLYRITNAQLAFGDHPLLNGADFHINKGERVSIVGRNGAGKSTLLKIIDGQINLDGGEINLRSGTVIRRLEQDPPRMAQGSVYQYVANGLGDAGIALANFAEESLKPNPDTQLLARYQTEIEKYDAWSFEPDIQQIISRLSLDANAQLDSLSGGWLRKVALARALVAKPDMLLLDEPTNHLDYQSIDWLENFLLDYQGAIVFISHDRAFIRQLATRIVDLDRGKLVNYEHGYDKYLTEKAENLRVEEEHNKKFDKVLAQEEAWIRQGIKARRTRNEGRVRALKAMRNERKERRNVQGNVNFNFDDIRRSGKLVAELANVSYQFESQLILSDFSSLIMRGDKIALIGPNGCGKSTLIKLILGQLATQQGQIRTGTNLDIAYFDQYRDQLDEEKTVMDNVGDGKEDICVNGQNRHVLGYLQDFLFSPQRARSPVKSLSGGEKNRLLLAKLFLKPSNLLVLDEPTNDLDIETLELLEELIAQYTGTLILVSHDREFVNNTVTTSYFFQGQGIVKEFVGGYDALPETAPVDEKPTETKEPKLKPAVKQPAKPKVKLSYKQKLRLDTLPELIESLEAKIETLQSTVNSAEFFKQDSSSTQATLQELADAEQEFEQVFIEWEELEAIANEAK</sequence>
<keyword evidence="5 11" id="KW-0378">Hydrolase</keyword>
<dbReference type="Pfam" id="PF16326">
    <property type="entry name" value="ABC_tran_CTD"/>
    <property type="match status" value="1"/>
</dbReference>
<dbReference type="InterPro" id="IPR027417">
    <property type="entry name" value="P-loop_NTPase"/>
</dbReference>
<comment type="function">
    <text evidence="11">Probably plays a role in ribosome assembly or function. May be involved in resolution of branched DNA intermediates that result from template switching in postreplication gaps. Binds DNA and has ATPase activity.</text>
</comment>
<evidence type="ECO:0000256" key="3">
    <source>
        <dbReference type="ARBA" id="ARBA00022741"/>
    </source>
</evidence>
<keyword evidence="1 11" id="KW-0963">Cytoplasm</keyword>
<dbReference type="GO" id="GO:0005524">
    <property type="term" value="F:ATP binding"/>
    <property type="evidence" value="ECO:0007669"/>
    <property type="project" value="UniProtKB-UniRule"/>
</dbReference>
<evidence type="ECO:0000313" key="13">
    <source>
        <dbReference type="EMBL" id="AWB67620.1"/>
    </source>
</evidence>
<comment type="subcellular location">
    <subcellularLocation>
        <location evidence="11">Cytoplasm</location>
    </subcellularLocation>
    <text evidence="11">Associates with ribosomes.</text>
</comment>
<keyword evidence="6 11" id="KW-0067">ATP-binding</keyword>
<evidence type="ECO:0000313" key="14">
    <source>
        <dbReference type="Proteomes" id="UP000244441"/>
    </source>
</evidence>
<feature type="binding site" evidence="11">
    <location>
        <begin position="36"/>
        <end position="43"/>
    </location>
    <ligand>
        <name>ATP</name>
        <dbReference type="ChEBI" id="CHEBI:30616"/>
        <label>1</label>
    </ligand>
</feature>
<accession>A0A2S0VU50</accession>
<reference evidence="13 14" key="1">
    <citation type="submission" date="2018-01" db="EMBL/GenBank/DDBJ databases">
        <title>Genome sequence of a Cantenovulum-like bacteria.</title>
        <authorList>
            <person name="Tan W.R."/>
            <person name="Lau N.-S."/>
            <person name="Go F."/>
            <person name="Amirul A.-A.A."/>
        </authorList>
    </citation>
    <scope>NUCLEOTIDE SEQUENCE [LARGE SCALE GENOMIC DNA]</scope>
    <source>
        <strain evidence="13 14">CCB-QB4</strain>
    </source>
</reference>
<keyword evidence="7 11" id="KW-0238">DNA-binding</keyword>
<evidence type="ECO:0000256" key="10">
    <source>
        <dbReference type="ARBA" id="ARBA00061478"/>
    </source>
</evidence>
<feature type="domain" description="ABC transporter" evidence="12">
    <location>
        <begin position="315"/>
        <end position="534"/>
    </location>
</feature>
<dbReference type="RefSeq" id="WP_108603665.1">
    <property type="nucleotide sequence ID" value="NZ_CP026604.1"/>
</dbReference>
<dbReference type="InterPro" id="IPR032781">
    <property type="entry name" value="ABC_tran_Xtn"/>
</dbReference>
<dbReference type="KEGG" id="cate:C2869_14760"/>
<dbReference type="FunFam" id="3.40.50.300:FF:000011">
    <property type="entry name" value="Putative ABC transporter ATP-binding component"/>
    <property type="match status" value="1"/>
</dbReference>
<name>A0A2S0VU50_9ALTE</name>
<evidence type="ECO:0000256" key="9">
    <source>
        <dbReference type="ARBA" id="ARBA00049360"/>
    </source>
</evidence>
<dbReference type="Pfam" id="PF00005">
    <property type="entry name" value="ABC_tran"/>
    <property type="match status" value="2"/>
</dbReference>
<comment type="similarity">
    <text evidence="10 11">Belongs to the ABC transporter superfamily. ABCF family. Uup subfamily.</text>
</comment>
<dbReference type="InterPro" id="IPR003593">
    <property type="entry name" value="AAA+_ATPase"/>
</dbReference>
<dbReference type="GO" id="GO:0043022">
    <property type="term" value="F:ribosome binding"/>
    <property type="evidence" value="ECO:0007669"/>
    <property type="project" value="UniProtKB-UniRule"/>
</dbReference>
<evidence type="ECO:0000256" key="7">
    <source>
        <dbReference type="ARBA" id="ARBA00023125"/>
    </source>
</evidence>
<evidence type="ECO:0000256" key="4">
    <source>
        <dbReference type="ARBA" id="ARBA00022763"/>
    </source>
</evidence>
<dbReference type="Pfam" id="PF12848">
    <property type="entry name" value="ABC_tran_Xtn"/>
    <property type="match status" value="1"/>
</dbReference>
<dbReference type="InterPro" id="IPR003439">
    <property type="entry name" value="ABC_transporter-like_ATP-bd"/>
</dbReference>
<comment type="catalytic activity">
    <reaction evidence="9 11">
        <text>ATP + H2O = ADP + phosphate + H(+)</text>
        <dbReference type="Rhea" id="RHEA:13065"/>
        <dbReference type="ChEBI" id="CHEBI:15377"/>
        <dbReference type="ChEBI" id="CHEBI:15378"/>
        <dbReference type="ChEBI" id="CHEBI:30616"/>
        <dbReference type="ChEBI" id="CHEBI:43474"/>
        <dbReference type="ChEBI" id="CHEBI:456216"/>
    </reaction>
</comment>
<dbReference type="Gene3D" id="3.40.50.300">
    <property type="entry name" value="P-loop containing nucleotide triphosphate hydrolases"/>
    <property type="match status" value="2"/>
</dbReference>
<evidence type="ECO:0000256" key="6">
    <source>
        <dbReference type="ARBA" id="ARBA00022840"/>
    </source>
</evidence>
<protein>
    <recommendedName>
        <fullName evidence="11">ATP-binding protein Uup</fullName>
        <ecNumber evidence="11">3.6.1.-</ecNumber>
    </recommendedName>
</protein>
<dbReference type="SUPFAM" id="SSF52540">
    <property type="entry name" value="P-loop containing nucleoside triphosphate hydrolases"/>
    <property type="match status" value="2"/>
</dbReference>
<dbReference type="GO" id="GO:0006281">
    <property type="term" value="P:DNA repair"/>
    <property type="evidence" value="ECO:0007669"/>
    <property type="project" value="UniProtKB-KW"/>
</dbReference>
<dbReference type="InterPro" id="IPR017871">
    <property type="entry name" value="ABC_transporter-like_CS"/>
</dbReference>
<dbReference type="PROSITE" id="PS00211">
    <property type="entry name" value="ABC_TRANSPORTER_1"/>
    <property type="match status" value="2"/>
</dbReference>
<organism evidence="13 14">
    <name type="scientific">Saccharobesus litoralis</name>
    <dbReference type="NCBI Taxonomy" id="2172099"/>
    <lineage>
        <taxon>Bacteria</taxon>
        <taxon>Pseudomonadati</taxon>
        <taxon>Pseudomonadota</taxon>
        <taxon>Gammaproteobacteria</taxon>
        <taxon>Alteromonadales</taxon>
        <taxon>Alteromonadaceae</taxon>
        <taxon>Saccharobesus</taxon>
    </lineage>
</organism>
<evidence type="ECO:0000256" key="1">
    <source>
        <dbReference type="ARBA" id="ARBA00022490"/>
    </source>
</evidence>